<dbReference type="EMBL" id="VSRR010038071">
    <property type="protein sequence ID" value="MPC74023.1"/>
    <property type="molecule type" value="Genomic_DNA"/>
</dbReference>
<gene>
    <name evidence="1" type="ORF">E2C01_068368</name>
</gene>
<dbReference type="AlphaFoldDB" id="A0A5B7HVL4"/>
<name>A0A5B7HVL4_PORTR</name>
<evidence type="ECO:0000313" key="2">
    <source>
        <dbReference type="Proteomes" id="UP000324222"/>
    </source>
</evidence>
<evidence type="ECO:0000313" key="1">
    <source>
        <dbReference type="EMBL" id="MPC74023.1"/>
    </source>
</evidence>
<keyword evidence="2" id="KW-1185">Reference proteome</keyword>
<sequence>MAWLPLTSCLHAPQHSTHAHAASCTLPACPCIGKWTDAPLIASRHVPWVLTSSPSRRASSWHGMEATEACWRRRVMIGEACPREVLALLVWAGEGVGVGGP</sequence>
<dbReference type="Proteomes" id="UP000324222">
    <property type="component" value="Unassembled WGS sequence"/>
</dbReference>
<accession>A0A5B7HVL4</accession>
<proteinExistence type="predicted"/>
<organism evidence="1 2">
    <name type="scientific">Portunus trituberculatus</name>
    <name type="common">Swimming crab</name>
    <name type="synonym">Neptunus trituberculatus</name>
    <dbReference type="NCBI Taxonomy" id="210409"/>
    <lineage>
        <taxon>Eukaryota</taxon>
        <taxon>Metazoa</taxon>
        <taxon>Ecdysozoa</taxon>
        <taxon>Arthropoda</taxon>
        <taxon>Crustacea</taxon>
        <taxon>Multicrustacea</taxon>
        <taxon>Malacostraca</taxon>
        <taxon>Eumalacostraca</taxon>
        <taxon>Eucarida</taxon>
        <taxon>Decapoda</taxon>
        <taxon>Pleocyemata</taxon>
        <taxon>Brachyura</taxon>
        <taxon>Eubrachyura</taxon>
        <taxon>Portunoidea</taxon>
        <taxon>Portunidae</taxon>
        <taxon>Portuninae</taxon>
        <taxon>Portunus</taxon>
    </lineage>
</organism>
<comment type="caution">
    <text evidence="1">The sequence shown here is derived from an EMBL/GenBank/DDBJ whole genome shotgun (WGS) entry which is preliminary data.</text>
</comment>
<protein>
    <submittedName>
        <fullName evidence="1">Uncharacterized protein</fullName>
    </submittedName>
</protein>
<reference evidence="1 2" key="1">
    <citation type="submission" date="2019-05" db="EMBL/GenBank/DDBJ databases">
        <title>Another draft genome of Portunus trituberculatus and its Hox gene families provides insights of decapod evolution.</title>
        <authorList>
            <person name="Jeong J.-H."/>
            <person name="Song I."/>
            <person name="Kim S."/>
            <person name="Choi T."/>
            <person name="Kim D."/>
            <person name="Ryu S."/>
            <person name="Kim W."/>
        </authorList>
    </citation>
    <scope>NUCLEOTIDE SEQUENCE [LARGE SCALE GENOMIC DNA]</scope>
    <source>
        <tissue evidence="1">Muscle</tissue>
    </source>
</reference>